<dbReference type="FunFam" id="2.60.40.60:FF:000266">
    <property type="entry name" value="Cadherin 23"/>
    <property type="match status" value="1"/>
</dbReference>
<dbReference type="SUPFAM" id="SSF49313">
    <property type="entry name" value="Cadherin-like"/>
    <property type="match status" value="14"/>
</dbReference>
<dbReference type="CDD" id="cd11304">
    <property type="entry name" value="Cadherin_repeat"/>
    <property type="match status" value="13"/>
</dbReference>
<sequence>MKSVQDTFTAFFLILFVHKGCSTNLPPVFSMDINNLAISERTPVGSVIYTLEGSDPENGPVHFGLEGTDVLKVNSNTGAVTVVKPLDYETNATLHVNVTIEDEVQGGRNNKVTVPANIIVLDENDNAPSFANAPYDILAQEDAEIGTTIFSKIIVEDEDTTGANLEVECINLPEYQTACDFFKVETIESAQNSYHGAVILQRKLNYATQQKHEFLLKATDGELSSSTSVTVNVGDVQDTPPRFIGDLTAEVDENALINTLVMTVHAEDGDRGVPRKIVYELINNPMDYFILDAITGELRTARPLDKEAVDNPQGILTLNIKAHELVDGVKGTDPSTVTNAEALVKIRDVNDEPPSFNKREYVIQIPENISEGSPLPGLDMIVTDPDEGNNSVFSLQLNDISGAFSIEPKTVHGSSPVTIRVANSSLDYEDLNQRKFIILALAKELYTEEGLSSTATVTVTVTDINDNAPTFDQEGYSAAISEVSSPGTPVITITARDRDSGNFGENGIFYHVSGSGSERFVVHNRTGTVTVADCERPGESPCLDFEDKPEFHLQFIATDDDGKGQTTKVPLKISLTDSNDNPPVFTQSIYRVFINEGAVKFDPDLVVEAIDADKTSHVTYSIISGNNEGLFSVEPNLGKIRISSNKGLDVSNDTDNIILLTIMASDGTFTATSVVNITIRDVNNNYPTFDKENYVEAVAEDVHIGTSIIRLQANDMDTGANAEIEYHIQKGAYDDFQIDNTTGVIVVASKLDFDRRNTYNIEVTAKDHGEPSLTGTTTLTVSVINTNDKTPYFIPTTQKAEIMEDAAVGTVVHTLIALDPDVNSSEALNFAATEPITALDKHGNEVFDDNVFRNFFSVDKYTGKVTVENTLQREVAAIVRITVLVTDITAPTVQQGEGLLIITITDVNDSPPVFSAPWTPENPVYNLELKEEQPVGTIVSTYRAIDEDSDIAGYAILPENEYFQINNGTGIIQIKKQIDFEKTERLNFTILAFDSGVPQLNTSATVLVTVLNLNDNDPVFSAKVYNATVDENSPNGTYVMTVKATDTDSGDYGKITYGLAGEHSEHFAISPDTGVITVANSNFLDHEVVNETVIQVVASDGAPHNFKRSVTVPVNIKILDVNDNAPKFNQSEYNVTVIENVRLNPPVPLLQVNATDEDSGINGNIHYKIIGGNDNDVFLLGVETGILYPHKQLLGQNRDFHLIVEARDGGGNGRLFDRAVINVQVLNVNEHRPEFIIPLLPNATVEITENAAVANYLVMTVKATDKDENENGRITYHLKVDGQNVQETDEFSIDASTGELRTKMFLDREEKSKYELILVAKDHGSPKWFETLRYLTILLVDTNDNRPEFPDSKSANPYHFYVTENERSGTRIGQVKALDRDEGNHAKVYYYFLKGNENSDFRLDKTDGYLYTNKTFDREDRDEYSLYILANNDPDFYLSLEDKDKLDEDEVIHDSSIAKVQVTVNDVNDNVPIFEQSVYYTAVNAMTNINDFVTNVTAFDPDLGPNGSLTYYVKASNLYKYGSNKSSGSIIPSPFNITERGEISTATYLAENNQHRFVIDIIARENAYPEREAYTQVHVWIFEPEQLIRVILSRPSDEVTRERDEIIAELSNATQSLVIIDEIRYHTDDNGYKNEEWSDMYILVVDPQTQTILPVPDVLKIIDSKYDFLKDYYAGFAIENVVPAFVMEKEESFDPALAALIALLIVLFVGVITFIIVCCCLRHWVISPTDLKKKDALIKKAIIDDLNTTENPLWIEQKLKIYEEQELTMQVFNEPEQNALGRRNSDDFVPDDNTYATIQHPNRRGSAHIASRSLADDLADYATLSGLPHQTDSSHSSLRGAPNYYEAAMGFQGSTFQVPERISNNSNDYDSYRTRFKGSEMTINQEGQPEYVAELI</sequence>
<dbReference type="InterPro" id="IPR015919">
    <property type="entry name" value="Cadherin-like_sf"/>
</dbReference>
<feature type="domain" description="Cadherin" evidence="15">
    <location>
        <begin position="921"/>
        <end position="1020"/>
    </location>
</feature>
<evidence type="ECO:0000256" key="3">
    <source>
        <dbReference type="ARBA" id="ARBA00022692"/>
    </source>
</evidence>
<feature type="signal peptide" evidence="14">
    <location>
        <begin position="1"/>
        <end position="22"/>
    </location>
</feature>
<evidence type="ECO:0000256" key="4">
    <source>
        <dbReference type="ARBA" id="ARBA00022729"/>
    </source>
</evidence>
<dbReference type="PRINTS" id="PR00205">
    <property type="entry name" value="CADHERIN"/>
</dbReference>
<keyword evidence="7" id="KW-0130">Cell adhesion</keyword>
<evidence type="ECO:0000256" key="10">
    <source>
        <dbReference type="ARBA" id="ARBA00023180"/>
    </source>
</evidence>
<feature type="domain" description="Cadherin" evidence="15">
    <location>
        <begin position="131"/>
        <end position="243"/>
    </location>
</feature>
<dbReference type="InterPro" id="IPR039808">
    <property type="entry name" value="Cadherin"/>
</dbReference>
<keyword evidence="4 14" id="KW-0732">Signal</keyword>
<gene>
    <name evidence="16" type="ORF">GEV33_011954</name>
</gene>
<dbReference type="GO" id="GO:0008013">
    <property type="term" value="F:beta-catenin binding"/>
    <property type="evidence" value="ECO:0007669"/>
    <property type="project" value="TreeGrafter"/>
</dbReference>
<evidence type="ECO:0000256" key="6">
    <source>
        <dbReference type="ARBA" id="ARBA00022837"/>
    </source>
</evidence>
<dbReference type="GO" id="GO:0005509">
    <property type="term" value="F:calcium ion binding"/>
    <property type="evidence" value="ECO:0007669"/>
    <property type="project" value="UniProtKB-UniRule"/>
</dbReference>
<proteinExistence type="predicted"/>
<name>A0A8J6H300_TENMO</name>
<dbReference type="FunFam" id="2.60.40.60:FF:000026">
    <property type="entry name" value="FAT atypical cadherin 1"/>
    <property type="match status" value="1"/>
</dbReference>
<accession>A0A8J6H300</accession>
<dbReference type="GO" id="GO:0016342">
    <property type="term" value="C:catenin complex"/>
    <property type="evidence" value="ECO:0007669"/>
    <property type="project" value="TreeGrafter"/>
</dbReference>
<feature type="domain" description="Cadherin" evidence="15">
    <location>
        <begin position="586"/>
        <end position="689"/>
    </location>
</feature>
<keyword evidence="17" id="KW-1185">Reference proteome</keyword>
<keyword evidence="9 13" id="KW-0472">Membrane</keyword>
<feature type="domain" description="Cadherin" evidence="15">
    <location>
        <begin position="1354"/>
        <end position="1474"/>
    </location>
</feature>
<dbReference type="FunFam" id="2.60.40.60:FF:000168">
    <property type="entry name" value="Cadherin-related family member 2"/>
    <property type="match status" value="1"/>
</dbReference>
<keyword evidence="2" id="KW-1003">Cell membrane</keyword>
<evidence type="ECO:0000256" key="12">
    <source>
        <dbReference type="PROSITE-ProRule" id="PRU00043"/>
    </source>
</evidence>
<keyword evidence="8 13" id="KW-1133">Transmembrane helix</keyword>
<keyword evidence="5" id="KW-0677">Repeat</keyword>
<feature type="chain" id="PRO_5035172977" description="Cadherin domain-containing protein" evidence="14">
    <location>
        <begin position="23"/>
        <end position="1896"/>
    </location>
</feature>
<dbReference type="EMBL" id="JABDTM020027233">
    <property type="protein sequence ID" value="KAH0810835.1"/>
    <property type="molecule type" value="Genomic_DNA"/>
</dbReference>
<reference evidence="16" key="2">
    <citation type="submission" date="2021-08" db="EMBL/GenBank/DDBJ databases">
        <authorList>
            <person name="Eriksson T."/>
        </authorList>
    </citation>
    <scope>NUCLEOTIDE SEQUENCE</scope>
    <source>
        <strain evidence="16">Stoneville</strain>
        <tissue evidence="16">Whole head</tissue>
    </source>
</reference>
<evidence type="ECO:0000256" key="5">
    <source>
        <dbReference type="ARBA" id="ARBA00022737"/>
    </source>
</evidence>
<comment type="subcellular location">
    <subcellularLocation>
        <location evidence="1">Cell membrane</location>
        <topology evidence="1">Single-pass type I membrane protein</topology>
    </subcellularLocation>
</comment>
<feature type="domain" description="Cadherin" evidence="15">
    <location>
        <begin position="1475"/>
        <end position="1597"/>
    </location>
</feature>
<reference evidence="16" key="1">
    <citation type="journal article" date="2020" name="J Insects Food Feed">
        <title>The yellow mealworm (Tenebrio molitor) genome: a resource for the emerging insects as food and feed industry.</title>
        <authorList>
            <person name="Eriksson T."/>
            <person name="Andere A."/>
            <person name="Kelstrup H."/>
            <person name="Emery V."/>
            <person name="Picard C."/>
        </authorList>
    </citation>
    <scope>NUCLEOTIDE SEQUENCE</scope>
    <source>
        <strain evidence="16">Stoneville</strain>
        <tissue evidence="16">Whole head</tissue>
    </source>
</reference>
<dbReference type="InterPro" id="IPR002126">
    <property type="entry name" value="Cadherin-like_dom"/>
</dbReference>
<feature type="domain" description="Cadherin" evidence="15">
    <location>
        <begin position="30"/>
        <end position="130"/>
    </location>
</feature>
<comment type="caution">
    <text evidence="16">The sequence shown here is derived from an EMBL/GenBank/DDBJ whole genome shotgun (WGS) entry which is preliminary data.</text>
</comment>
<dbReference type="PANTHER" id="PTHR24027">
    <property type="entry name" value="CADHERIN-23"/>
    <property type="match status" value="1"/>
</dbReference>
<dbReference type="Pfam" id="PF00028">
    <property type="entry name" value="Cadherin"/>
    <property type="match status" value="11"/>
</dbReference>
<dbReference type="GO" id="GO:0016477">
    <property type="term" value="P:cell migration"/>
    <property type="evidence" value="ECO:0007669"/>
    <property type="project" value="TreeGrafter"/>
</dbReference>
<evidence type="ECO:0000313" key="16">
    <source>
        <dbReference type="EMBL" id="KAH0810835.1"/>
    </source>
</evidence>
<dbReference type="FunFam" id="2.60.40.60:FF:000394">
    <property type="entry name" value="Cadherin 23"/>
    <property type="match status" value="1"/>
</dbReference>
<organism evidence="16 17">
    <name type="scientific">Tenebrio molitor</name>
    <name type="common">Yellow mealworm beetle</name>
    <dbReference type="NCBI Taxonomy" id="7067"/>
    <lineage>
        <taxon>Eukaryota</taxon>
        <taxon>Metazoa</taxon>
        <taxon>Ecdysozoa</taxon>
        <taxon>Arthropoda</taxon>
        <taxon>Hexapoda</taxon>
        <taxon>Insecta</taxon>
        <taxon>Pterygota</taxon>
        <taxon>Neoptera</taxon>
        <taxon>Endopterygota</taxon>
        <taxon>Coleoptera</taxon>
        <taxon>Polyphaga</taxon>
        <taxon>Cucujiformia</taxon>
        <taxon>Tenebrionidae</taxon>
        <taxon>Tenebrio</taxon>
    </lineage>
</organism>
<evidence type="ECO:0000256" key="14">
    <source>
        <dbReference type="SAM" id="SignalP"/>
    </source>
</evidence>
<keyword evidence="3 13" id="KW-0812">Transmembrane</keyword>
<evidence type="ECO:0000256" key="8">
    <source>
        <dbReference type="ARBA" id="ARBA00022989"/>
    </source>
</evidence>
<dbReference type="FunFam" id="2.60.40.60:FF:000124">
    <property type="entry name" value="Cadherin-related family member 1"/>
    <property type="match status" value="1"/>
</dbReference>
<dbReference type="FunFam" id="2.60.40.60:FF:000098">
    <property type="entry name" value="cadherin-23 isoform X1"/>
    <property type="match status" value="1"/>
</dbReference>
<dbReference type="FunFam" id="2.60.40.60:FF:000118">
    <property type="entry name" value="protocadherin Fat 4"/>
    <property type="match status" value="1"/>
</dbReference>
<comment type="function">
    <text evidence="11">Cadherins are calcium-dependent cell adhesion proteins. They preferentially interact with themselves in a homophilic manner in connecting cells.</text>
</comment>
<dbReference type="Gene3D" id="2.60.40.60">
    <property type="entry name" value="Cadherins"/>
    <property type="match status" value="14"/>
</dbReference>
<evidence type="ECO:0000256" key="1">
    <source>
        <dbReference type="ARBA" id="ARBA00004251"/>
    </source>
</evidence>
<evidence type="ECO:0000256" key="9">
    <source>
        <dbReference type="ARBA" id="ARBA00023136"/>
    </source>
</evidence>
<dbReference type="PROSITE" id="PS50268">
    <property type="entry name" value="CADHERIN_2"/>
    <property type="match status" value="14"/>
</dbReference>
<feature type="domain" description="Cadherin" evidence="15">
    <location>
        <begin position="357"/>
        <end position="471"/>
    </location>
</feature>
<feature type="domain" description="Cadherin" evidence="15">
    <location>
        <begin position="472"/>
        <end position="585"/>
    </location>
</feature>
<dbReference type="GO" id="GO:0007156">
    <property type="term" value="P:homophilic cell adhesion via plasma membrane adhesion molecules"/>
    <property type="evidence" value="ECO:0007669"/>
    <property type="project" value="InterPro"/>
</dbReference>
<keyword evidence="10" id="KW-0325">Glycoprotein</keyword>
<feature type="domain" description="Cadherin" evidence="15">
    <location>
        <begin position="1239"/>
        <end position="1349"/>
    </location>
</feature>
<evidence type="ECO:0000259" key="15">
    <source>
        <dbReference type="PROSITE" id="PS50268"/>
    </source>
</evidence>
<evidence type="ECO:0000256" key="2">
    <source>
        <dbReference type="ARBA" id="ARBA00022475"/>
    </source>
</evidence>
<feature type="domain" description="Cadherin" evidence="15">
    <location>
        <begin position="794"/>
        <end position="914"/>
    </location>
</feature>
<protein>
    <recommendedName>
        <fullName evidence="15">Cadherin domain-containing protein</fullName>
    </recommendedName>
</protein>
<dbReference type="InterPro" id="IPR020894">
    <property type="entry name" value="Cadherin_CS"/>
</dbReference>
<dbReference type="FunFam" id="2.60.40.60:FF:000378">
    <property type="entry name" value="Cadherin-87A"/>
    <property type="match status" value="1"/>
</dbReference>
<dbReference type="Proteomes" id="UP000719412">
    <property type="component" value="Unassembled WGS sequence"/>
</dbReference>
<feature type="domain" description="Cadherin" evidence="15">
    <location>
        <begin position="243"/>
        <end position="356"/>
    </location>
</feature>
<evidence type="ECO:0000256" key="11">
    <source>
        <dbReference type="ARBA" id="ARBA00059331"/>
    </source>
</evidence>
<evidence type="ECO:0000256" key="7">
    <source>
        <dbReference type="ARBA" id="ARBA00022889"/>
    </source>
</evidence>
<keyword evidence="6 12" id="KW-0106">Calcium</keyword>
<dbReference type="FunFam" id="2.60.40.60:FF:000092">
    <property type="entry name" value="Protocadherin 8"/>
    <property type="match status" value="2"/>
</dbReference>
<evidence type="ECO:0000313" key="17">
    <source>
        <dbReference type="Proteomes" id="UP000719412"/>
    </source>
</evidence>
<dbReference type="PROSITE" id="PS00232">
    <property type="entry name" value="CADHERIN_1"/>
    <property type="match status" value="6"/>
</dbReference>
<dbReference type="SMART" id="SM00112">
    <property type="entry name" value="CA"/>
    <property type="match status" value="14"/>
</dbReference>
<evidence type="ECO:0000256" key="13">
    <source>
        <dbReference type="SAM" id="Phobius"/>
    </source>
</evidence>
<feature type="domain" description="Cadherin" evidence="15">
    <location>
        <begin position="1129"/>
        <end position="1235"/>
    </location>
</feature>
<feature type="transmembrane region" description="Helical" evidence="13">
    <location>
        <begin position="1697"/>
        <end position="1725"/>
    </location>
</feature>
<feature type="domain" description="Cadherin" evidence="15">
    <location>
        <begin position="1021"/>
        <end position="1128"/>
    </location>
</feature>
<feature type="domain" description="Cadherin" evidence="15">
    <location>
        <begin position="690"/>
        <end position="793"/>
    </location>
</feature>
<dbReference type="GO" id="GO:0045296">
    <property type="term" value="F:cadherin binding"/>
    <property type="evidence" value="ECO:0007669"/>
    <property type="project" value="TreeGrafter"/>
</dbReference>
<dbReference type="PANTHER" id="PTHR24027:SF438">
    <property type="entry name" value="CADHERIN 23"/>
    <property type="match status" value="1"/>
</dbReference>